<accession>A0A316D5B7</accession>
<dbReference type="AlphaFoldDB" id="A0A316D5B7"/>
<evidence type="ECO:0000313" key="2">
    <source>
        <dbReference type="Proteomes" id="UP000245634"/>
    </source>
</evidence>
<gene>
    <name evidence="1" type="ORF">C7459_12477</name>
</gene>
<sequence>MSKYAFWDGLTTLEKFTLATIVQAFMADPYGSGDRDRMRDTCANLLTLYTGGTVDERLGTDSLFKWLRDEKGVYKEVRTYTPIINGSLGPTCINPADAARELIEDIAMGYPEFVEPETLVEDWAQRVADVDLGWLHMRTVNWSPKEYPKNTIIVKNRNLLELECMPEYNA</sequence>
<evidence type="ECO:0000313" key="1">
    <source>
        <dbReference type="EMBL" id="PWK05325.1"/>
    </source>
</evidence>
<keyword evidence="2" id="KW-1185">Reference proteome</keyword>
<name>A0A316D5B7_9BACL</name>
<comment type="caution">
    <text evidence="1">The sequence shown here is derived from an EMBL/GenBank/DDBJ whole genome shotgun (WGS) entry which is preliminary data.</text>
</comment>
<dbReference type="RefSeq" id="WP_109691191.1">
    <property type="nucleotide sequence ID" value="NZ_QGGL01000024.1"/>
</dbReference>
<dbReference type="EMBL" id="QGGL01000024">
    <property type="protein sequence ID" value="PWK05325.1"/>
    <property type="molecule type" value="Genomic_DNA"/>
</dbReference>
<protein>
    <submittedName>
        <fullName evidence="1">Uncharacterized protein</fullName>
    </submittedName>
</protein>
<proteinExistence type="predicted"/>
<organism evidence="1 2">
    <name type="scientific">Tumebacillus permanentifrigoris</name>
    <dbReference type="NCBI Taxonomy" id="378543"/>
    <lineage>
        <taxon>Bacteria</taxon>
        <taxon>Bacillati</taxon>
        <taxon>Bacillota</taxon>
        <taxon>Bacilli</taxon>
        <taxon>Bacillales</taxon>
        <taxon>Alicyclobacillaceae</taxon>
        <taxon>Tumebacillus</taxon>
    </lineage>
</organism>
<dbReference type="Proteomes" id="UP000245634">
    <property type="component" value="Unassembled WGS sequence"/>
</dbReference>
<reference evidence="1 2" key="1">
    <citation type="submission" date="2018-05" db="EMBL/GenBank/DDBJ databases">
        <title>Genomic Encyclopedia of Type Strains, Phase IV (KMG-IV): sequencing the most valuable type-strain genomes for metagenomic binning, comparative biology and taxonomic classification.</title>
        <authorList>
            <person name="Goeker M."/>
        </authorList>
    </citation>
    <scope>NUCLEOTIDE SEQUENCE [LARGE SCALE GENOMIC DNA]</scope>
    <source>
        <strain evidence="1 2">DSM 18773</strain>
    </source>
</reference>